<dbReference type="AlphaFoldDB" id="A0AAU6VIS6"/>
<organism evidence="1">
    <name type="scientific">bacterium 19MO03SA05</name>
    <dbReference type="NCBI Taxonomy" id="2920620"/>
    <lineage>
        <taxon>Bacteria</taxon>
    </lineage>
</organism>
<reference evidence="1" key="1">
    <citation type="submission" date="2022-03" db="EMBL/GenBank/DDBJ databases">
        <title>Sea Food Isolates.</title>
        <authorList>
            <person name="Li c."/>
        </authorList>
    </citation>
    <scope>NUCLEOTIDE SEQUENCE</scope>
    <source>
        <strain evidence="1">19MO03SA05</strain>
    </source>
</reference>
<evidence type="ECO:0000313" key="1">
    <source>
        <dbReference type="EMBL" id="XAG86230.1"/>
    </source>
</evidence>
<dbReference type="EMBL" id="CP095351">
    <property type="protein sequence ID" value="XAG86230.1"/>
    <property type="molecule type" value="Genomic_DNA"/>
</dbReference>
<gene>
    <name evidence="1" type="ORF">MRM63_13645</name>
</gene>
<accession>A0AAU6VIS6</accession>
<protein>
    <submittedName>
        <fullName evidence="1">Uncharacterized protein</fullName>
    </submittedName>
</protein>
<name>A0AAU6VIS6_UNCXX</name>
<proteinExistence type="predicted"/>
<sequence>MNKENIYDQRLENKTLPKTVIEYCVYIQYYCCCQRLGGAMLLKNKTQLLQVLNVVIDGIALSESKEESIKGGLLIMNMALSNYEGEIDRELRTAIQSIIEMASELESPAFRL</sequence>